<proteinExistence type="predicted"/>
<comment type="caution">
    <text evidence="1">The sequence shown here is derived from an EMBL/GenBank/DDBJ whole genome shotgun (WGS) entry which is preliminary data.</text>
</comment>
<accession>A0A9Q0JME8</accession>
<protein>
    <submittedName>
        <fullName evidence="1">Uncharacterized protein</fullName>
    </submittedName>
</protein>
<dbReference type="Proteomes" id="UP001141552">
    <property type="component" value="Unassembled WGS sequence"/>
</dbReference>
<organism evidence="1 2">
    <name type="scientific">Turnera subulata</name>
    <dbReference type="NCBI Taxonomy" id="218843"/>
    <lineage>
        <taxon>Eukaryota</taxon>
        <taxon>Viridiplantae</taxon>
        <taxon>Streptophyta</taxon>
        <taxon>Embryophyta</taxon>
        <taxon>Tracheophyta</taxon>
        <taxon>Spermatophyta</taxon>
        <taxon>Magnoliopsida</taxon>
        <taxon>eudicotyledons</taxon>
        <taxon>Gunneridae</taxon>
        <taxon>Pentapetalae</taxon>
        <taxon>rosids</taxon>
        <taxon>fabids</taxon>
        <taxon>Malpighiales</taxon>
        <taxon>Passifloraceae</taxon>
        <taxon>Turnera</taxon>
    </lineage>
</organism>
<reference evidence="1" key="1">
    <citation type="submission" date="2022-02" db="EMBL/GenBank/DDBJ databases">
        <authorList>
            <person name="Henning P.M."/>
            <person name="McCubbin A.G."/>
            <person name="Shore J.S."/>
        </authorList>
    </citation>
    <scope>NUCLEOTIDE SEQUENCE</scope>
    <source>
        <strain evidence="1">F60SS</strain>
        <tissue evidence="1">Leaves</tissue>
    </source>
</reference>
<gene>
    <name evidence="1" type="ORF">Tsubulata_029936</name>
</gene>
<dbReference type="EMBL" id="JAKUCV010001473">
    <property type="protein sequence ID" value="KAJ4846227.1"/>
    <property type="molecule type" value="Genomic_DNA"/>
</dbReference>
<feature type="non-terminal residue" evidence="1">
    <location>
        <position position="1"/>
    </location>
</feature>
<reference evidence="1" key="2">
    <citation type="journal article" date="2023" name="Plants (Basel)">
        <title>Annotation of the Turnera subulata (Passifloraceae) Draft Genome Reveals the S-Locus Evolved after the Divergence of Turneroideae from Passifloroideae in a Stepwise Manner.</title>
        <authorList>
            <person name="Henning P.M."/>
            <person name="Roalson E.H."/>
            <person name="Mir W."/>
            <person name="McCubbin A.G."/>
            <person name="Shore J.S."/>
        </authorList>
    </citation>
    <scope>NUCLEOTIDE SEQUENCE</scope>
    <source>
        <strain evidence="1">F60SS</strain>
    </source>
</reference>
<dbReference type="AlphaFoldDB" id="A0A9Q0JME8"/>
<name>A0A9Q0JME8_9ROSI</name>
<keyword evidence="2" id="KW-1185">Reference proteome</keyword>
<evidence type="ECO:0000313" key="2">
    <source>
        <dbReference type="Proteomes" id="UP001141552"/>
    </source>
</evidence>
<sequence>LYPCPKKRKKKGVASTLSFEFYLLLIYSVASPNCSPSFISHTPNFSWSTYSCFACNLSRQPSCWRVMAA</sequence>
<evidence type="ECO:0000313" key="1">
    <source>
        <dbReference type="EMBL" id="KAJ4846227.1"/>
    </source>
</evidence>